<evidence type="ECO:0000313" key="2">
    <source>
        <dbReference type="EMBL" id="QNN78800.1"/>
    </source>
</evidence>
<dbReference type="AlphaFoldDB" id="A0A7G9TFC5"/>
<evidence type="ECO:0008006" key="4">
    <source>
        <dbReference type="Google" id="ProtNLM"/>
    </source>
</evidence>
<evidence type="ECO:0000313" key="3">
    <source>
        <dbReference type="Proteomes" id="UP000515838"/>
    </source>
</evidence>
<dbReference type="GeneID" id="81470336"/>
<gene>
    <name evidence="2" type="ORF">IAE60_05115</name>
</gene>
<protein>
    <recommendedName>
        <fullName evidence="4">DUF3471 domain-containing protein</fullName>
    </recommendedName>
</protein>
<accession>A0A7G9TFC5</accession>
<dbReference type="EMBL" id="CP060731">
    <property type="protein sequence ID" value="QNN78800.1"/>
    <property type="molecule type" value="Genomic_DNA"/>
</dbReference>
<organism evidence="2 3">
    <name type="scientific">Pseudoxanthomonas mexicana</name>
    <dbReference type="NCBI Taxonomy" id="128785"/>
    <lineage>
        <taxon>Bacteria</taxon>
        <taxon>Pseudomonadati</taxon>
        <taxon>Pseudomonadota</taxon>
        <taxon>Gammaproteobacteria</taxon>
        <taxon>Lysobacterales</taxon>
        <taxon>Lysobacteraceae</taxon>
        <taxon>Pseudoxanthomonas</taxon>
    </lineage>
</organism>
<feature type="chain" id="PRO_5028876860" description="DUF3471 domain-containing protein" evidence="1">
    <location>
        <begin position="29"/>
        <end position="469"/>
    </location>
</feature>
<proteinExistence type="predicted"/>
<dbReference type="RefSeq" id="WP_187574108.1">
    <property type="nucleotide sequence ID" value="NZ_CP060731.1"/>
</dbReference>
<reference evidence="2 3" key="1">
    <citation type="submission" date="2020-08" db="EMBL/GenBank/DDBJ databases">
        <title>Streptomycin Non-resistant strain, P. mexicana.</title>
        <authorList>
            <person name="Ganesh-Kumar S."/>
            <person name="Zhe T."/>
            <person name="Yu Z."/>
            <person name="Min Y."/>
        </authorList>
    </citation>
    <scope>NUCLEOTIDE SEQUENCE [LARGE SCALE GENOMIC DNA]</scope>
    <source>
        <strain evidence="2 3">GTZY2</strain>
    </source>
</reference>
<dbReference type="Proteomes" id="UP000515838">
    <property type="component" value="Chromosome"/>
</dbReference>
<feature type="signal peptide" evidence="1">
    <location>
        <begin position="1"/>
        <end position="28"/>
    </location>
</feature>
<keyword evidence="1" id="KW-0732">Signal</keyword>
<sequence>MGWGSRRWAKLAWAAVAALGLAALPAIAATNAAEGGNEKSDSTERGIRFGIDREEYDAQARAAMQVDPVVAAQLGAIRKVTLDEAASMDEPGPDVLVFDVEGSRGKGRVTARFITVSATQEALGPGMLVMADGTRHAIEGDADALAAEDGHAHDHEHDEDVEAGAGLFTRQAQEAAQRYPLIRQHIGQITTFEIDTDATGAAPGMNTFVFDVAGDKGRGRLQADFITVDAGTERLGKGVLTLADGRRLAFEGEPPGEGEAADEGAGVDDLFGDMQDNIFTRQARVAVQRYPLVQQHIGALQTFEFDMAATGEAEGVNEFAFALVGDKGRGHIVAEFITVDADTERLGKGVLTLADGRELAFEGEPPFPGEQVDGDVPETFARQDGIFVLQANAAMQAHPVVRRHIGDIREAAFDRDASWAAEGERYIFDLKGSKGQGRLEAEFITVDADSERIGEGELVMADGTRYPLD</sequence>
<name>A0A7G9TFC5_PSEMX</name>
<evidence type="ECO:0000256" key="1">
    <source>
        <dbReference type="SAM" id="SignalP"/>
    </source>
</evidence>